<protein>
    <submittedName>
        <fullName evidence="2">Uncharacterized protein</fullName>
    </submittedName>
</protein>
<dbReference type="OrthoDB" id="3268641at2759"/>
<reference evidence="2" key="1">
    <citation type="submission" date="2020-11" db="EMBL/GenBank/DDBJ databases">
        <authorList>
            <consortium name="DOE Joint Genome Institute"/>
            <person name="Ahrendt S."/>
            <person name="Riley R."/>
            <person name="Andreopoulos W."/>
            <person name="Labutti K."/>
            <person name="Pangilinan J."/>
            <person name="Ruiz-Duenas F.J."/>
            <person name="Barrasa J.M."/>
            <person name="Sanchez-Garcia M."/>
            <person name="Camarero S."/>
            <person name="Miyauchi S."/>
            <person name="Serrano A."/>
            <person name="Linde D."/>
            <person name="Babiker R."/>
            <person name="Drula E."/>
            <person name="Ayuso-Fernandez I."/>
            <person name="Pacheco R."/>
            <person name="Padilla G."/>
            <person name="Ferreira P."/>
            <person name="Barriuso J."/>
            <person name="Kellner H."/>
            <person name="Castanera R."/>
            <person name="Alfaro M."/>
            <person name="Ramirez L."/>
            <person name="Pisabarro A.G."/>
            <person name="Kuo A."/>
            <person name="Tritt A."/>
            <person name="Lipzen A."/>
            <person name="He G."/>
            <person name="Yan M."/>
            <person name="Ng V."/>
            <person name="Cullen D."/>
            <person name="Martin F."/>
            <person name="Rosso M.-N."/>
            <person name="Henrissat B."/>
            <person name="Hibbett D."/>
            <person name="Martinez A.T."/>
            <person name="Grigoriev I.V."/>
        </authorList>
    </citation>
    <scope>NUCLEOTIDE SEQUENCE</scope>
    <source>
        <strain evidence="2">CBS 247.69</strain>
    </source>
</reference>
<evidence type="ECO:0000256" key="1">
    <source>
        <dbReference type="SAM" id="MobiDB-lite"/>
    </source>
</evidence>
<keyword evidence="3" id="KW-1185">Reference proteome</keyword>
<feature type="compositionally biased region" description="Basic and acidic residues" evidence="1">
    <location>
        <begin position="812"/>
        <end position="821"/>
    </location>
</feature>
<feature type="compositionally biased region" description="Low complexity" evidence="1">
    <location>
        <begin position="85"/>
        <end position="100"/>
    </location>
</feature>
<feature type="compositionally biased region" description="Low complexity" evidence="1">
    <location>
        <begin position="638"/>
        <end position="648"/>
    </location>
</feature>
<evidence type="ECO:0000313" key="2">
    <source>
        <dbReference type="EMBL" id="KAF9464465.1"/>
    </source>
</evidence>
<feature type="compositionally biased region" description="Low complexity" evidence="1">
    <location>
        <begin position="356"/>
        <end position="366"/>
    </location>
</feature>
<feature type="region of interest" description="Disordered" evidence="1">
    <location>
        <begin position="468"/>
        <end position="690"/>
    </location>
</feature>
<feature type="compositionally biased region" description="Polar residues" evidence="1">
    <location>
        <begin position="893"/>
        <end position="905"/>
    </location>
</feature>
<feature type="region of interest" description="Disordered" evidence="1">
    <location>
        <begin position="1"/>
        <end position="161"/>
    </location>
</feature>
<comment type="caution">
    <text evidence="2">The sequence shown here is derived from an EMBL/GenBank/DDBJ whole genome shotgun (WGS) entry which is preliminary data.</text>
</comment>
<feature type="compositionally biased region" description="Basic and acidic residues" evidence="1">
    <location>
        <begin position="548"/>
        <end position="559"/>
    </location>
</feature>
<feature type="compositionally biased region" description="Low complexity" evidence="1">
    <location>
        <begin position="594"/>
        <end position="617"/>
    </location>
</feature>
<feature type="compositionally biased region" description="Polar residues" evidence="1">
    <location>
        <begin position="848"/>
        <end position="858"/>
    </location>
</feature>
<dbReference type="EMBL" id="MU150254">
    <property type="protein sequence ID" value="KAF9464465.1"/>
    <property type="molecule type" value="Genomic_DNA"/>
</dbReference>
<sequence length="905" mass="98992">MRRLVSVFASKPDKLSSNSSPDPPSKRVNFTTSPAPPTPGLTDPAISSASSSSGSASLYLQTPEDDHHHVTIVAPQHQHKHQHKPLQQSSKKSWKSWLKSATIKHPTKHKPAPDWRAPVPPQIDDFDEQDDSDSDPYDDDDDEPSTTSNALPPSPTRPFTSFRNLVQNSLVPSNPGPTPFAQRSDAHYIFPRSSNPSTRLPPQNSLRITTLKNCLQSRCELAATRGLTSTEQLSIASLVSRLIAPTTSVSLPSSVFDEPALSKTTVVSLTSRGLRRWISRPCFEDRYTVFFPDGDGVAHKHVTGGTLAVAALEYSEAIDAMVDFDAEEPMMLPPPAPALVIEIPSPVVEPPATVLSPSSPQTPSPTHARSSPYIAVPSPLRNQHNSPTIHPAVALSQSAPPAVPTALPPMPTEPPVKRGVRFQEDDKDDVIPLGYVLRMKKRREEKAKFLRAENERRALEEERLKIEEERRRRDTERAEWEAERRAWEREKTAMEEERKQRKYAEEVVATRARRESQRAGGVPSLNSTSGGSGGGFFPTSPSSTSLHNSERNRPPTLRESRRHSRPVYDTTLPTPLAPPPIPRREMSDPSLPASTSLPRSSPYSTSSPSPGSSRPPSIGGGPTTPSPVASGSGTRPPSVYSSQEVSSSEDVRQHRASVAAASLLSGKKRHSITPSLSQHRTHDNRTTSYPVWSGSNPSLVMVPSMPAMMPAFVMMDMPLLPPTPPFMMHQYPRQQSQGSLAPSNSNSSSRGRLSSSVNSSRERVNIQQHNQHPPRSASFPHRPEYRHATSSPGSMKGQGAVPGPSSHRLTHERKGSEDSRRASMPVPPSPSHHHPRPRQYSDRPPQPSSMSRGSSLQQLPHLPSPWTGLPTGTGKLPAAIPTSKQSTKDMRNNGGNSRRQTTTFS</sequence>
<feature type="region of interest" description="Disordered" evidence="1">
    <location>
        <begin position="351"/>
        <end position="387"/>
    </location>
</feature>
<feature type="compositionally biased region" description="Low complexity" evidence="1">
    <location>
        <begin position="47"/>
        <end position="57"/>
    </location>
</feature>
<name>A0A9P5YB53_9AGAR</name>
<feature type="compositionally biased region" description="Acidic residues" evidence="1">
    <location>
        <begin position="124"/>
        <end position="144"/>
    </location>
</feature>
<proteinExistence type="predicted"/>
<feature type="compositionally biased region" description="Low complexity" evidence="1">
    <location>
        <begin position="743"/>
        <end position="759"/>
    </location>
</feature>
<dbReference type="AlphaFoldDB" id="A0A9P5YB53"/>
<accession>A0A9P5YB53</accession>
<dbReference type="Proteomes" id="UP000807353">
    <property type="component" value="Unassembled WGS sequence"/>
</dbReference>
<evidence type="ECO:0000313" key="3">
    <source>
        <dbReference type="Proteomes" id="UP000807353"/>
    </source>
</evidence>
<feature type="region of interest" description="Disordered" evidence="1">
    <location>
        <begin position="726"/>
        <end position="905"/>
    </location>
</feature>
<gene>
    <name evidence="2" type="ORF">BDZ94DRAFT_497077</name>
</gene>
<feature type="compositionally biased region" description="Polar residues" evidence="1">
    <location>
        <begin position="732"/>
        <end position="742"/>
    </location>
</feature>
<feature type="compositionally biased region" description="Basic and acidic residues" evidence="1">
    <location>
        <begin position="468"/>
        <end position="505"/>
    </location>
</feature>
<organism evidence="2 3">
    <name type="scientific">Collybia nuda</name>
    <dbReference type="NCBI Taxonomy" id="64659"/>
    <lineage>
        <taxon>Eukaryota</taxon>
        <taxon>Fungi</taxon>
        <taxon>Dikarya</taxon>
        <taxon>Basidiomycota</taxon>
        <taxon>Agaricomycotina</taxon>
        <taxon>Agaricomycetes</taxon>
        <taxon>Agaricomycetidae</taxon>
        <taxon>Agaricales</taxon>
        <taxon>Tricholomatineae</taxon>
        <taxon>Clitocybaceae</taxon>
        <taxon>Collybia</taxon>
    </lineage>
</organism>